<dbReference type="AlphaFoldDB" id="A0A0H5QNQ9"/>
<accession>A0A0H5QNQ9</accession>
<name>A0A0H5QNQ9_9ZZZZ</name>
<protein>
    <submittedName>
        <fullName evidence="1">Uncharacterized protein</fullName>
    </submittedName>
</protein>
<sequence length="193" mass="20815">MFRTQLVWSGLDGPNALTTLYFQSPGLIEDQDSVNLAVENIQAALAVAKEDWHSAVRCTPTGDAVVIDPATGEYTDFFTYSAGAFTGGGQPANDHMPALNQMLLRMNSTTIKNNRRIKGHLFLPGSMEINSDSSGNVDPTVRARQATAYELLIDTEVTVVVWSRPTAESPVGVAAPVVGMSVDAGWSFLRGRR</sequence>
<reference evidence="1" key="1">
    <citation type="submission" date="2015-06" db="EMBL/GenBank/DDBJ databases">
        <authorList>
            <person name="Joergensen T."/>
        </authorList>
    </citation>
    <scope>NUCLEOTIDE SEQUENCE</scope>
    <source>
        <strain evidence="1">RGFK1515</strain>
    </source>
</reference>
<reference evidence="1" key="2">
    <citation type="submission" date="2015-07" db="EMBL/GenBank/DDBJ databases">
        <title>Plasmids, circular viruses and viroids from rat gut.</title>
        <authorList>
            <person name="Jorgensen T.J."/>
            <person name="Hansen M.A."/>
            <person name="Xu Z."/>
            <person name="Tabak M.A."/>
            <person name="Sorensen S.J."/>
            <person name="Hansen L.H."/>
        </authorList>
    </citation>
    <scope>NUCLEOTIDE SEQUENCE</scope>
    <source>
        <strain evidence="1">RGFK1515</strain>
    </source>
</reference>
<evidence type="ECO:0000313" key="1">
    <source>
        <dbReference type="EMBL" id="CRY97377.1"/>
    </source>
</evidence>
<proteinExistence type="predicted"/>
<dbReference type="EMBL" id="LN854051">
    <property type="protein sequence ID" value="CRY97377.1"/>
    <property type="molecule type" value="Genomic_DNA"/>
</dbReference>
<organism evidence="1">
    <name type="scientific">uncultured prokaryote</name>
    <dbReference type="NCBI Taxonomy" id="198431"/>
    <lineage>
        <taxon>unclassified sequences</taxon>
        <taxon>environmental samples</taxon>
    </lineage>
</organism>